<dbReference type="NCBIfam" id="TIGR01484">
    <property type="entry name" value="HAD-SF-IIB"/>
    <property type="match status" value="1"/>
</dbReference>
<evidence type="ECO:0000256" key="2">
    <source>
        <dbReference type="ARBA" id="ARBA00008770"/>
    </source>
</evidence>
<dbReference type="Proteomes" id="UP001228171">
    <property type="component" value="Unassembled WGS sequence"/>
</dbReference>
<organism evidence="5 6">
    <name type="scientific">Psychrobacter faecalis</name>
    <dbReference type="NCBI Taxonomy" id="180588"/>
    <lineage>
        <taxon>Bacteria</taxon>
        <taxon>Pseudomonadati</taxon>
        <taxon>Pseudomonadota</taxon>
        <taxon>Gammaproteobacteria</taxon>
        <taxon>Moraxellales</taxon>
        <taxon>Moraxellaceae</taxon>
        <taxon>Psychrobacter</taxon>
    </lineage>
</organism>
<gene>
    <name evidence="5" type="primary">otsB</name>
    <name evidence="5" type="ORF">Q8P09_09995</name>
</gene>
<comment type="similarity">
    <text evidence="2 4">Belongs to the trehalose phosphatase family.</text>
</comment>
<keyword evidence="4" id="KW-0460">Magnesium</keyword>
<dbReference type="Gene3D" id="3.30.70.1020">
    <property type="entry name" value="Trehalose-6-phosphate phosphatase related protein, domain 2"/>
    <property type="match status" value="1"/>
</dbReference>
<dbReference type="NCBIfam" id="TIGR00685">
    <property type="entry name" value="T6PP"/>
    <property type="match status" value="1"/>
</dbReference>
<dbReference type="SUPFAM" id="SSF56784">
    <property type="entry name" value="HAD-like"/>
    <property type="match status" value="1"/>
</dbReference>
<keyword evidence="3 4" id="KW-0378">Hydrolase</keyword>
<dbReference type="InterPro" id="IPR044651">
    <property type="entry name" value="OTSB-like"/>
</dbReference>
<proteinExistence type="inferred from homology"/>
<evidence type="ECO:0000256" key="4">
    <source>
        <dbReference type="RuleBase" id="RU361117"/>
    </source>
</evidence>
<dbReference type="InterPro" id="IPR006379">
    <property type="entry name" value="HAD-SF_hydro_IIB"/>
</dbReference>
<dbReference type="RefSeq" id="WP_193030708.1">
    <property type="nucleotide sequence ID" value="NZ_JAVAJI010000017.1"/>
</dbReference>
<sequence length="334" mass="37274">MTSGRSVPANSAPIRPPIYVAPNHFADCLSHQQRYCLFLDIDGTLADFTLNPKDSFIPATTLTLLQNIQNYGVKIAAVTGRSLAEAKQMLAPLRLPIAATHGLEIDFEDNESNNNMSVSSVDSAELTAIKQALIRSCLRYDDFIIEDKPYSVALHYRQNPALADIAYRIITTIVKNHGDWIVKQGKYVWEIAPKSADKGSAILTLLKKFQANNRLCPIFIGDDITDETGFMAVQGDKHMTERSRFIQNNEPREDSKPPIKGMGMKVGYDGTEPTSAHYYVNNIFEVTVLLESFLKFCQQRPTLSSKLSGLTERVAPPLIDTNRRPLKNTTRPLT</sequence>
<evidence type="ECO:0000256" key="1">
    <source>
        <dbReference type="ARBA" id="ARBA00005199"/>
    </source>
</evidence>
<protein>
    <recommendedName>
        <fullName evidence="4">Trehalose 6-phosphate phosphatase</fullName>
        <ecNumber evidence="4">3.1.3.12</ecNumber>
    </recommendedName>
</protein>
<dbReference type="Gene3D" id="3.40.50.1000">
    <property type="entry name" value="HAD superfamily/HAD-like"/>
    <property type="match status" value="1"/>
</dbReference>
<comment type="pathway">
    <text evidence="1 4">Glycan biosynthesis; trehalose biosynthesis.</text>
</comment>
<reference evidence="5 6" key="1">
    <citation type="submission" date="2023-08" db="EMBL/GenBank/DDBJ databases">
        <authorList>
            <person name="Kumar R."/>
        </authorList>
    </citation>
    <scope>NUCLEOTIDE SEQUENCE [LARGE SCALE GENOMIC DNA]</scope>
    <source>
        <strain evidence="5 6">LUR13</strain>
    </source>
</reference>
<dbReference type="InterPro" id="IPR036412">
    <property type="entry name" value="HAD-like_sf"/>
</dbReference>
<keyword evidence="4" id="KW-0479">Metal-binding</keyword>
<name>A0ABT9HI12_9GAMM</name>
<dbReference type="EC" id="3.1.3.12" evidence="4"/>
<comment type="catalytic activity">
    <reaction evidence="4">
        <text>alpha,alpha-trehalose 6-phosphate + H2O = alpha,alpha-trehalose + phosphate</text>
        <dbReference type="Rhea" id="RHEA:23420"/>
        <dbReference type="ChEBI" id="CHEBI:15377"/>
        <dbReference type="ChEBI" id="CHEBI:16551"/>
        <dbReference type="ChEBI" id="CHEBI:43474"/>
        <dbReference type="ChEBI" id="CHEBI:58429"/>
        <dbReference type="EC" id="3.1.3.12"/>
    </reaction>
</comment>
<evidence type="ECO:0000313" key="6">
    <source>
        <dbReference type="Proteomes" id="UP001228171"/>
    </source>
</evidence>
<comment type="caution">
    <text evidence="5">The sequence shown here is derived from an EMBL/GenBank/DDBJ whole genome shotgun (WGS) entry which is preliminary data.</text>
</comment>
<comment type="cofactor">
    <cofactor evidence="4">
        <name>Mg(2+)</name>
        <dbReference type="ChEBI" id="CHEBI:18420"/>
    </cofactor>
</comment>
<dbReference type="Pfam" id="PF02358">
    <property type="entry name" value="Trehalose_PPase"/>
    <property type="match status" value="1"/>
</dbReference>
<dbReference type="InterPro" id="IPR023214">
    <property type="entry name" value="HAD_sf"/>
</dbReference>
<dbReference type="GO" id="GO:0004805">
    <property type="term" value="F:trehalose-phosphatase activity"/>
    <property type="evidence" value="ECO:0007669"/>
    <property type="project" value="UniProtKB-EC"/>
</dbReference>
<dbReference type="PANTHER" id="PTHR43768">
    <property type="entry name" value="TREHALOSE 6-PHOSPHATE PHOSPHATASE"/>
    <property type="match status" value="1"/>
</dbReference>
<evidence type="ECO:0000313" key="5">
    <source>
        <dbReference type="EMBL" id="MDP4545405.1"/>
    </source>
</evidence>
<accession>A0ABT9HI12</accession>
<evidence type="ECO:0000256" key="3">
    <source>
        <dbReference type="ARBA" id="ARBA00022801"/>
    </source>
</evidence>
<keyword evidence="6" id="KW-1185">Reference proteome</keyword>
<dbReference type="PANTHER" id="PTHR43768:SF3">
    <property type="entry name" value="TREHALOSE 6-PHOSPHATE PHOSPHATASE"/>
    <property type="match status" value="1"/>
</dbReference>
<dbReference type="InterPro" id="IPR003337">
    <property type="entry name" value="Trehalose_PPase"/>
</dbReference>
<dbReference type="EMBL" id="JAVAJI010000017">
    <property type="protein sequence ID" value="MDP4545405.1"/>
    <property type="molecule type" value="Genomic_DNA"/>
</dbReference>
<comment type="function">
    <text evidence="4">Removes the phosphate from trehalose 6-phosphate to produce free trehalose.</text>
</comment>